<organism evidence="1 2">
    <name type="scientific">Apiospora marii</name>
    <dbReference type="NCBI Taxonomy" id="335849"/>
    <lineage>
        <taxon>Eukaryota</taxon>
        <taxon>Fungi</taxon>
        <taxon>Dikarya</taxon>
        <taxon>Ascomycota</taxon>
        <taxon>Pezizomycotina</taxon>
        <taxon>Sordariomycetes</taxon>
        <taxon>Xylariomycetidae</taxon>
        <taxon>Amphisphaeriales</taxon>
        <taxon>Apiosporaceae</taxon>
        <taxon>Apiospora</taxon>
    </lineage>
</organism>
<reference evidence="1 2" key="1">
    <citation type="submission" date="2023-01" db="EMBL/GenBank/DDBJ databases">
        <title>Analysis of 21 Apiospora genomes using comparative genomics revels a genus with tremendous synthesis potential of carbohydrate active enzymes and secondary metabolites.</title>
        <authorList>
            <person name="Sorensen T."/>
        </authorList>
    </citation>
    <scope>NUCLEOTIDE SEQUENCE [LARGE SCALE GENOMIC DNA]</scope>
    <source>
        <strain evidence="1 2">CBS 20057</strain>
    </source>
</reference>
<proteinExistence type="predicted"/>
<comment type="caution">
    <text evidence="1">The sequence shown here is derived from an EMBL/GenBank/DDBJ whole genome shotgun (WGS) entry which is preliminary data.</text>
</comment>
<dbReference type="EMBL" id="JAQQWI010000006">
    <property type="protein sequence ID" value="KAK8033024.1"/>
    <property type="molecule type" value="Genomic_DNA"/>
</dbReference>
<evidence type="ECO:0000313" key="1">
    <source>
        <dbReference type="EMBL" id="KAK8033024.1"/>
    </source>
</evidence>
<accession>A0ABR1SFG2</accession>
<dbReference type="Proteomes" id="UP001396898">
    <property type="component" value="Unassembled WGS sequence"/>
</dbReference>
<protein>
    <submittedName>
        <fullName evidence="1">Uncharacterized protein</fullName>
    </submittedName>
</protein>
<keyword evidence="2" id="KW-1185">Reference proteome</keyword>
<gene>
    <name evidence="1" type="ORF">PG991_002422</name>
</gene>
<name>A0ABR1SFG2_9PEZI</name>
<sequence>MFSNSDLGLTHSRQFVTDWLVVQPDIQFVWRVGLGVRFSKNRLGLTHSRNSVVDWLVVYADDFSSTASKLSVDGRMCSSDIRAVVNGRCLSDSLRSVAGWLIFTGVLSLVDAGLSDDVELSSLGRGTSGTQGSSGAIIF</sequence>
<evidence type="ECO:0000313" key="2">
    <source>
        <dbReference type="Proteomes" id="UP001396898"/>
    </source>
</evidence>